<dbReference type="RefSeq" id="WP_322776019.1">
    <property type="nucleotide sequence ID" value="NZ_JARJFB010000002.1"/>
</dbReference>
<comment type="function">
    <text evidence="1">Catalyzes oxygen-dependent 5-hydroxyuridine (ho5U) modification at position 34 in tRNAs.</text>
</comment>
<accession>A0ABU5NAB7</accession>
<dbReference type="CDD" id="cd01518">
    <property type="entry name" value="RHOD_YceA"/>
    <property type="match status" value="1"/>
</dbReference>
<keyword evidence="4" id="KW-1185">Reference proteome</keyword>
<keyword evidence="1" id="KW-0819">tRNA processing</keyword>
<dbReference type="InterPro" id="IPR020936">
    <property type="entry name" value="TrhO"/>
</dbReference>
<dbReference type="Pfam" id="PF17773">
    <property type="entry name" value="UPF0176_N"/>
    <property type="match status" value="1"/>
</dbReference>
<dbReference type="SUPFAM" id="SSF52821">
    <property type="entry name" value="Rhodanese/Cell cycle control phosphatase"/>
    <property type="match status" value="1"/>
</dbReference>
<proteinExistence type="inferred from homology"/>
<evidence type="ECO:0000259" key="2">
    <source>
        <dbReference type="PROSITE" id="PS50206"/>
    </source>
</evidence>
<dbReference type="EMBL" id="JARJFB010000002">
    <property type="protein sequence ID" value="MEA0970114.1"/>
    <property type="molecule type" value="Genomic_DNA"/>
</dbReference>
<feature type="domain" description="Rhodanese" evidence="2">
    <location>
        <begin position="126"/>
        <end position="220"/>
    </location>
</feature>
<sequence>MNENNKIAVLSFYSFTNIEDPAILLPKILLVTKKKYVRGTVLVAFEGFNGSISGSEENVIFVMEEIRKITGAQDINIKINYCDEQPFSRIKVKIKEEIVALKFGKLDVERLKGEYVETCDWDNFIKGGDVITIDTRNDYEVKVGTFEGAVDPKTKTFREFPQWAMSNMDLLKDKKVAMYCTGGIRCEKSTALLRKLGVEKVYHLKGGILQYLEDTKNINGTWQGECFVFDDRGAVSSSLDPSEGFWVEDGQTAKGVSYNK</sequence>
<dbReference type="InterPro" id="IPR001763">
    <property type="entry name" value="Rhodanese-like_dom"/>
</dbReference>
<comment type="catalytic activity">
    <reaction evidence="1">
        <text>uridine(34) in tRNA + AH2 + O2 = 5-hydroxyuridine(34) in tRNA + A + H2O</text>
        <dbReference type="Rhea" id="RHEA:64224"/>
        <dbReference type="Rhea" id="RHEA-COMP:11727"/>
        <dbReference type="Rhea" id="RHEA-COMP:13381"/>
        <dbReference type="ChEBI" id="CHEBI:13193"/>
        <dbReference type="ChEBI" id="CHEBI:15377"/>
        <dbReference type="ChEBI" id="CHEBI:15379"/>
        <dbReference type="ChEBI" id="CHEBI:17499"/>
        <dbReference type="ChEBI" id="CHEBI:65315"/>
        <dbReference type="ChEBI" id="CHEBI:136877"/>
    </reaction>
</comment>
<dbReference type="HAMAP" id="MF_00469">
    <property type="entry name" value="TrhO"/>
    <property type="match status" value="1"/>
</dbReference>
<dbReference type="Proteomes" id="UP001291687">
    <property type="component" value="Unassembled WGS sequence"/>
</dbReference>
<dbReference type="NCBIfam" id="NF002397">
    <property type="entry name" value="PRK01415.1"/>
    <property type="match status" value="1"/>
</dbReference>
<dbReference type="InterPro" id="IPR040503">
    <property type="entry name" value="TRHO_N"/>
</dbReference>
<dbReference type="Gene3D" id="3.40.250.10">
    <property type="entry name" value="Rhodanese-like domain"/>
    <property type="match status" value="1"/>
</dbReference>
<evidence type="ECO:0000313" key="3">
    <source>
        <dbReference type="EMBL" id="MEA0970114.1"/>
    </source>
</evidence>
<protein>
    <recommendedName>
        <fullName evidence="1">tRNA uridine(34) hydroxylase</fullName>
        <ecNumber evidence="1">1.14.-.-</ecNumber>
    </recommendedName>
    <alternativeName>
        <fullName evidence="1">tRNA hydroxylation protein O</fullName>
    </alternativeName>
</protein>
<reference evidence="3 4" key="1">
    <citation type="submission" date="2023-03" db="EMBL/GenBank/DDBJ databases">
        <title>Host association and intracellularity evolved multiple times independently in the Rickettsiales.</title>
        <authorList>
            <person name="Castelli M."/>
            <person name="Nardi T."/>
            <person name="Gammuto L."/>
            <person name="Bellinzona G."/>
            <person name="Sabaneyeva E."/>
            <person name="Potekhin A."/>
            <person name="Serra V."/>
            <person name="Petroni G."/>
            <person name="Sassera D."/>
        </authorList>
    </citation>
    <scope>NUCLEOTIDE SEQUENCE [LARGE SCALE GENOMIC DNA]</scope>
    <source>
        <strain evidence="3 4">Sr 2-6</strain>
    </source>
</reference>
<dbReference type="EC" id="1.14.-.-" evidence="1"/>
<dbReference type="PANTHER" id="PTHR43268">
    <property type="entry name" value="THIOSULFATE SULFURTRANSFERASE/RHODANESE-LIKE DOMAIN-CONTAINING PROTEIN 2"/>
    <property type="match status" value="1"/>
</dbReference>
<keyword evidence="1" id="KW-0560">Oxidoreductase</keyword>
<dbReference type="Gene3D" id="3.30.70.100">
    <property type="match status" value="1"/>
</dbReference>
<dbReference type="SMART" id="SM00450">
    <property type="entry name" value="RHOD"/>
    <property type="match status" value="1"/>
</dbReference>
<gene>
    <name evidence="1" type="primary">trhO</name>
    <name evidence="3" type="ORF">Megvenef_00063</name>
</gene>
<comment type="caution">
    <text evidence="3">The sequence shown here is derived from an EMBL/GenBank/DDBJ whole genome shotgun (WGS) entry which is preliminary data.</text>
</comment>
<organism evidence="3 4">
    <name type="scientific">Candidatus Megaera venefica</name>
    <dbReference type="NCBI Taxonomy" id="2055910"/>
    <lineage>
        <taxon>Bacteria</taxon>
        <taxon>Pseudomonadati</taxon>
        <taxon>Pseudomonadota</taxon>
        <taxon>Alphaproteobacteria</taxon>
        <taxon>Rickettsiales</taxon>
        <taxon>Rickettsiaceae</taxon>
        <taxon>Candidatus Megaera</taxon>
    </lineage>
</organism>
<dbReference type="Pfam" id="PF00581">
    <property type="entry name" value="Rhodanese"/>
    <property type="match status" value="1"/>
</dbReference>
<dbReference type="PROSITE" id="PS50206">
    <property type="entry name" value="RHODANESE_3"/>
    <property type="match status" value="1"/>
</dbReference>
<evidence type="ECO:0000256" key="1">
    <source>
        <dbReference type="HAMAP-Rule" id="MF_00469"/>
    </source>
</evidence>
<comment type="similarity">
    <text evidence="1">Belongs to the TrhO family.</text>
</comment>
<dbReference type="PANTHER" id="PTHR43268:SF3">
    <property type="entry name" value="RHODANESE-LIKE DOMAIN-CONTAINING PROTEIN 7-RELATED"/>
    <property type="match status" value="1"/>
</dbReference>
<name>A0ABU5NAB7_9RICK</name>
<dbReference type="InterPro" id="IPR036873">
    <property type="entry name" value="Rhodanese-like_dom_sf"/>
</dbReference>
<evidence type="ECO:0000313" key="4">
    <source>
        <dbReference type="Proteomes" id="UP001291687"/>
    </source>
</evidence>